<dbReference type="PROSITE" id="PS51257">
    <property type="entry name" value="PROKAR_LIPOPROTEIN"/>
    <property type="match status" value="1"/>
</dbReference>
<feature type="domain" description="Thioredoxin-like fold" evidence="1">
    <location>
        <begin position="208"/>
        <end position="307"/>
    </location>
</feature>
<accession>A0A645AZP8</accession>
<evidence type="ECO:0000313" key="3">
    <source>
        <dbReference type="EMBL" id="MPM58637.1"/>
    </source>
</evidence>
<gene>
    <name evidence="3" type="ORF">SDC9_105469</name>
</gene>
<dbReference type="InterPro" id="IPR033395">
    <property type="entry name" value="DUF5106"/>
</dbReference>
<reference evidence="3" key="1">
    <citation type="submission" date="2019-08" db="EMBL/GenBank/DDBJ databases">
        <authorList>
            <person name="Kucharzyk K."/>
            <person name="Murdoch R.W."/>
            <person name="Higgins S."/>
            <person name="Loffler F."/>
        </authorList>
    </citation>
    <scope>NUCLEOTIDE SEQUENCE</scope>
</reference>
<proteinExistence type="predicted"/>
<dbReference type="Pfam" id="PF13905">
    <property type="entry name" value="Thioredoxin_8"/>
    <property type="match status" value="1"/>
</dbReference>
<organism evidence="3">
    <name type="scientific">bioreactor metagenome</name>
    <dbReference type="NCBI Taxonomy" id="1076179"/>
    <lineage>
        <taxon>unclassified sequences</taxon>
        <taxon>metagenomes</taxon>
        <taxon>ecological metagenomes</taxon>
    </lineage>
</organism>
<feature type="domain" description="DUF5106" evidence="2">
    <location>
        <begin position="20"/>
        <end position="181"/>
    </location>
</feature>
<comment type="caution">
    <text evidence="3">The sequence shown here is derived from an EMBL/GenBank/DDBJ whole genome shotgun (WGS) entry which is preliminary data.</text>
</comment>
<name>A0A645AZP8_9ZZZZ</name>
<evidence type="ECO:0000259" key="1">
    <source>
        <dbReference type="Pfam" id="PF13905"/>
    </source>
</evidence>
<evidence type="ECO:0000259" key="2">
    <source>
        <dbReference type="Pfam" id="PF17127"/>
    </source>
</evidence>
<dbReference type="SUPFAM" id="SSF52833">
    <property type="entry name" value="Thioredoxin-like"/>
    <property type="match status" value="1"/>
</dbReference>
<dbReference type="InterPro" id="IPR036249">
    <property type="entry name" value="Thioredoxin-like_sf"/>
</dbReference>
<dbReference type="InterPro" id="IPR012336">
    <property type="entry name" value="Thioredoxin-like_fold"/>
</dbReference>
<protein>
    <recommendedName>
        <fullName evidence="4">DUF5106 domain-containing protein</fullName>
    </recommendedName>
</protein>
<dbReference type="Pfam" id="PF17127">
    <property type="entry name" value="DUF5106"/>
    <property type="match status" value="1"/>
</dbReference>
<evidence type="ECO:0008006" key="4">
    <source>
        <dbReference type="Google" id="ProtNLM"/>
    </source>
</evidence>
<dbReference type="AlphaFoldDB" id="A0A645AZP8"/>
<dbReference type="Gene3D" id="3.40.30.10">
    <property type="entry name" value="Glutaredoxin"/>
    <property type="match status" value="1"/>
</dbReference>
<sequence>MNQYSLKSFFVLTAFLMIYACSSSKKAQIDTIGEDSLKREQTIVPDTFVLPYIPEEMTNSDARAVYLVMHYWDRFDFSDEKLTLRPEITEQAFVDYINILSYVPFDRTKESLNHTLRKAEANNTMYTYFGTLFDKYFYGANSPFRNEEFYIPVLQELVNSEILSETDKSRYRFQFEMVMKNRVGETANDFAYTLASGESQRMHSIKSEYLVLMFSNPGCSTCASVTDVLTKSVTLNKAFSMNSPTRTMITVLTVYPDADIDEWRSYLPQMPANWIHSYDKETTITKQKLYDIKAIPTLYLLDKDKKVILKDTSIEAIESFFAKPN</sequence>
<dbReference type="EMBL" id="VSSQ01016874">
    <property type="protein sequence ID" value="MPM58637.1"/>
    <property type="molecule type" value="Genomic_DNA"/>
</dbReference>